<reference evidence="4" key="1">
    <citation type="journal article" date="2004" name="Nature">
        <title>Genome duplication in the teleost fish Tetraodon nigroviridis reveals the early vertebrate proto-karyotype.</title>
        <authorList>
            <person name="Jaillon O."/>
            <person name="Aury J.-M."/>
            <person name="Brunet F."/>
            <person name="Petit J.-L."/>
            <person name="Stange-Thomann N."/>
            <person name="Mauceli E."/>
            <person name="Bouneau L."/>
            <person name="Fischer C."/>
            <person name="Ozouf-Costaz C."/>
            <person name="Bernot A."/>
            <person name="Nicaud S."/>
            <person name="Jaffe D."/>
            <person name="Fisher S."/>
            <person name="Lutfalla G."/>
            <person name="Dossat C."/>
            <person name="Segurens B."/>
            <person name="Dasilva C."/>
            <person name="Salanoubat M."/>
            <person name="Levy M."/>
            <person name="Boudet N."/>
            <person name="Castellano S."/>
            <person name="Anthouard V."/>
            <person name="Jubin C."/>
            <person name="Castelli V."/>
            <person name="Katinka M."/>
            <person name="Vacherie B."/>
            <person name="Biemont C."/>
            <person name="Skalli Z."/>
            <person name="Cattolico L."/>
            <person name="Poulain J."/>
            <person name="De Berardinis V."/>
            <person name="Cruaud C."/>
            <person name="Duprat S."/>
            <person name="Brottier P."/>
            <person name="Coutanceau J.-P."/>
            <person name="Gouzy J."/>
            <person name="Parra G."/>
            <person name="Lardier G."/>
            <person name="Chapple C."/>
            <person name="McKernan K.J."/>
            <person name="McEwan P."/>
            <person name="Bosak S."/>
            <person name="Kellis M."/>
            <person name="Volff J.-N."/>
            <person name="Guigo R."/>
            <person name="Zody M.C."/>
            <person name="Mesirov J."/>
            <person name="Lindblad-Toh K."/>
            <person name="Birren B."/>
            <person name="Nusbaum C."/>
            <person name="Kahn D."/>
            <person name="Robinson-Rechavi M."/>
            <person name="Laudet V."/>
            <person name="Schachter V."/>
            <person name="Quetier F."/>
            <person name="Saurin W."/>
            <person name="Scarpelli C."/>
            <person name="Wincker P."/>
            <person name="Lander E.S."/>
            <person name="Weissenbach J."/>
            <person name="Roest Crollius H."/>
        </authorList>
    </citation>
    <scope>NUCLEOTIDE SEQUENCE [LARGE SCALE GENOMIC DNA]</scope>
</reference>
<reference evidence="3" key="2">
    <citation type="submission" date="2025-08" db="UniProtKB">
        <authorList>
            <consortium name="Ensembl"/>
        </authorList>
    </citation>
    <scope>IDENTIFICATION</scope>
</reference>
<dbReference type="AlphaFoldDB" id="H3CMB3"/>
<dbReference type="HOGENOM" id="CLU_122211_0_0_1"/>
<evidence type="ECO:0008006" key="5">
    <source>
        <dbReference type="Google" id="ProtNLM"/>
    </source>
</evidence>
<dbReference type="GO" id="GO:0030289">
    <property type="term" value="C:protein phosphatase 4 complex"/>
    <property type="evidence" value="ECO:0007669"/>
    <property type="project" value="InterPro"/>
</dbReference>
<evidence type="ECO:0000256" key="1">
    <source>
        <dbReference type="ARBA" id="ARBA00009207"/>
    </source>
</evidence>
<keyword evidence="4" id="KW-1185">Reference proteome</keyword>
<dbReference type="Pfam" id="PF09184">
    <property type="entry name" value="PPP4R2"/>
    <property type="match status" value="1"/>
</dbReference>
<dbReference type="InterPro" id="IPR015267">
    <property type="entry name" value="PPP4R2"/>
</dbReference>
<accession>H3CMB3</accession>
<organism evidence="3 4">
    <name type="scientific">Tetraodon nigroviridis</name>
    <name type="common">Spotted green pufferfish</name>
    <name type="synonym">Chelonodon nigroviridis</name>
    <dbReference type="NCBI Taxonomy" id="99883"/>
    <lineage>
        <taxon>Eukaryota</taxon>
        <taxon>Metazoa</taxon>
        <taxon>Chordata</taxon>
        <taxon>Craniata</taxon>
        <taxon>Vertebrata</taxon>
        <taxon>Euteleostomi</taxon>
        <taxon>Actinopterygii</taxon>
        <taxon>Neopterygii</taxon>
        <taxon>Teleostei</taxon>
        <taxon>Neoteleostei</taxon>
        <taxon>Acanthomorphata</taxon>
        <taxon>Eupercaria</taxon>
        <taxon>Tetraodontiformes</taxon>
        <taxon>Tetradontoidea</taxon>
        <taxon>Tetraodontidae</taxon>
        <taxon>Tetraodon</taxon>
    </lineage>
</organism>
<evidence type="ECO:0000256" key="2">
    <source>
        <dbReference type="SAM" id="MobiDB-lite"/>
    </source>
</evidence>
<protein>
    <recommendedName>
        <fullName evidence="5">Protein phosphatase 4, regulatory subunit 2a</fullName>
    </recommendedName>
</protein>
<dbReference type="Ensembl" id="ENSTNIT00000009565.1">
    <property type="protein sequence ID" value="ENSTNIP00000009394.1"/>
    <property type="gene ID" value="ENSTNIG00000006617.1"/>
</dbReference>
<dbReference type="GeneTree" id="ENSGT00940000162859"/>
<evidence type="ECO:0000313" key="4">
    <source>
        <dbReference type="Proteomes" id="UP000007303"/>
    </source>
</evidence>
<dbReference type="Proteomes" id="UP000007303">
    <property type="component" value="Unassembled WGS sequence"/>
</dbReference>
<dbReference type="PANTHER" id="PTHR16487">
    <property type="entry name" value="PPP4R2-RELATED PROTEIN"/>
    <property type="match status" value="1"/>
</dbReference>
<reference evidence="3" key="3">
    <citation type="submission" date="2025-09" db="UniProtKB">
        <authorList>
            <consortium name="Ensembl"/>
        </authorList>
    </citation>
    <scope>IDENTIFICATION</scope>
</reference>
<sequence length="192" mass="21871">MDGFHASAPQQRGQHNPNVDYVPFEQMKQRILKIVDDFHGIPFTIQRLCELLTDPKRNYTGIDKFLLGLEKNVMVVSCISSTSDSCFFMTWKIFFFICSRNVNGPETQNVVNRPKLSSCDSCSRNGFPDSPGDPNPVLIRDKLKEHFFSDSSPPGGGIMPNCGIRNRQLEQDAGDDKHEIKRLKFDENRETQ</sequence>
<dbReference type="PANTHER" id="PTHR16487:SF6">
    <property type="entry name" value="SERINE_THREONINE-PROTEIN PHOSPHATASE 4 REGULATORY SUBUNIT 2-A"/>
    <property type="match status" value="1"/>
</dbReference>
<dbReference type="GO" id="GO:0005634">
    <property type="term" value="C:nucleus"/>
    <property type="evidence" value="ECO:0007669"/>
    <property type="project" value="TreeGrafter"/>
</dbReference>
<comment type="similarity">
    <text evidence="1">Belongs to the PPP4R2 family.</text>
</comment>
<dbReference type="GO" id="GO:0005737">
    <property type="term" value="C:cytoplasm"/>
    <property type="evidence" value="ECO:0007669"/>
    <property type="project" value="TreeGrafter"/>
</dbReference>
<dbReference type="InParanoid" id="H3CMB3"/>
<proteinExistence type="inferred from homology"/>
<name>H3CMB3_TETNG</name>
<dbReference type="STRING" id="99883.ENSTNIP00000009394"/>
<dbReference type="GO" id="GO:0019888">
    <property type="term" value="F:protein phosphatase regulator activity"/>
    <property type="evidence" value="ECO:0007669"/>
    <property type="project" value="InterPro"/>
</dbReference>
<feature type="region of interest" description="Disordered" evidence="2">
    <location>
        <begin position="169"/>
        <end position="192"/>
    </location>
</feature>
<evidence type="ECO:0000313" key="3">
    <source>
        <dbReference type="Ensembl" id="ENSTNIP00000009394.1"/>
    </source>
</evidence>